<keyword evidence="3" id="KW-0804">Transcription</keyword>
<name>A0A7X0B313_9PROT</name>
<feature type="domain" description="HTH araC/xylS-type" evidence="4">
    <location>
        <begin position="218"/>
        <end position="319"/>
    </location>
</feature>
<evidence type="ECO:0000313" key="5">
    <source>
        <dbReference type="EMBL" id="MBB6253299.1"/>
    </source>
</evidence>
<accession>A0A7X0B313</accession>
<dbReference type="GO" id="GO:0043565">
    <property type="term" value="F:sequence-specific DNA binding"/>
    <property type="evidence" value="ECO:0007669"/>
    <property type="project" value="InterPro"/>
</dbReference>
<dbReference type="RefSeq" id="WP_184803610.1">
    <property type="nucleotide sequence ID" value="NZ_JACIIZ010000011.1"/>
</dbReference>
<dbReference type="AlphaFoldDB" id="A0A7X0B313"/>
<dbReference type="InterPro" id="IPR018062">
    <property type="entry name" value="HTH_AraC-typ_CS"/>
</dbReference>
<comment type="caution">
    <text evidence="5">The sequence shown here is derived from an EMBL/GenBank/DDBJ whole genome shotgun (WGS) entry which is preliminary data.</text>
</comment>
<dbReference type="PRINTS" id="PR00032">
    <property type="entry name" value="HTHARAC"/>
</dbReference>
<proteinExistence type="predicted"/>
<dbReference type="InterPro" id="IPR009057">
    <property type="entry name" value="Homeodomain-like_sf"/>
</dbReference>
<dbReference type="Gene3D" id="1.10.10.60">
    <property type="entry name" value="Homeodomain-like"/>
    <property type="match status" value="2"/>
</dbReference>
<dbReference type="PANTHER" id="PTHR43280:SF31">
    <property type="entry name" value="TRANSCRIPTIONAL REGULATORY PROTEIN"/>
    <property type="match status" value="1"/>
</dbReference>
<evidence type="ECO:0000256" key="3">
    <source>
        <dbReference type="ARBA" id="ARBA00023163"/>
    </source>
</evidence>
<keyword evidence="6" id="KW-1185">Reference proteome</keyword>
<dbReference type="PANTHER" id="PTHR43280">
    <property type="entry name" value="ARAC-FAMILY TRANSCRIPTIONAL REGULATOR"/>
    <property type="match status" value="1"/>
</dbReference>
<dbReference type="PROSITE" id="PS00041">
    <property type="entry name" value="HTH_ARAC_FAMILY_1"/>
    <property type="match status" value="1"/>
</dbReference>
<dbReference type="GO" id="GO:0003700">
    <property type="term" value="F:DNA-binding transcription factor activity"/>
    <property type="evidence" value="ECO:0007669"/>
    <property type="project" value="InterPro"/>
</dbReference>
<sequence>MMPVLAFDMNTANHEIRRHEFRGKNNADYYEGDLKPLSTREVDMRIEKSVAGEYGIYKLTSRSGLAFRRSWSHIRSDKTNVTVFWFVRRGQVIISYPGAKHTINPDECTITRSCRPFYMELMPDQGGCLEVMHVVVPAHRLYAIIPDALEAGKPFPTFKGDLFLAERIFTLLFEGGDQIDTDIAEQLVQPLLTGLGRSIAREAGDLGHRSSIVERRLSDITLYISQHFANPDLNAKMVADRCGISLRYFCQILKKNGLSFSNLVWERRVEMAQAWLRDPAMKQHLVCEIAYQVGFKSSAHFSRMFKTKFGVAPKEYREREQELAAKVA</sequence>
<evidence type="ECO:0000259" key="4">
    <source>
        <dbReference type="PROSITE" id="PS01124"/>
    </source>
</evidence>
<dbReference type="EMBL" id="JACIIZ010000011">
    <property type="protein sequence ID" value="MBB6253299.1"/>
    <property type="molecule type" value="Genomic_DNA"/>
</dbReference>
<dbReference type="Pfam" id="PF12833">
    <property type="entry name" value="HTH_18"/>
    <property type="match status" value="1"/>
</dbReference>
<organism evidence="5 6">
    <name type="scientific">Nitrospirillum iridis</name>
    <dbReference type="NCBI Taxonomy" id="765888"/>
    <lineage>
        <taxon>Bacteria</taxon>
        <taxon>Pseudomonadati</taxon>
        <taxon>Pseudomonadota</taxon>
        <taxon>Alphaproteobacteria</taxon>
        <taxon>Rhodospirillales</taxon>
        <taxon>Azospirillaceae</taxon>
        <taxon>Nitrospirillum</taxon>
    </lineage>
</organism>
<protein>
    <submittedName>
        <fullName evidence="5">AraC-like DNA-binding protein</fullName>
    </submittedName>
</protein>
<dbReference type="PROSITE" id="PS01124">
    <property type="entry name" value="HTH_ARAC_FAMILY_2"/>
    <property type="match status" value="1"/>
</dbReference>
<dbReference type="InterPro" id="IPR018060">
    <property type="entry name" value="HTH_AraC"/>
</dbReference>
<evidence type="ECO:0000313" key="6">
    <source>
        <dbReference type="Proteomes" id="UP000539175"/>
    </source>
</evidence>
<reference evidence="5 6" key="1">
    <citation type="submission" date="2020-08" db="EMBL/GenBank/DDBJ databases">
        <title>Genomic Encyclopedia of Type Strains, Phase IV (KMG-IV): sequencing the most valuable type-strain genomes for metagenomic binning, comparative biology and taxonomic classification.</title>
        <authorList>
            <person name="Goeker M."/>
        </authorList>
    </citation>
    <scope>NUCLEOTIDE SEQUENCE [LARGE SCALE GENOMIC DNA]</scope>
    <source>
        <strain evidence="5 6">DSM 22198</strain>
    </source>
</reference>
<dbReference type="InterPro" id="IPR020449">
    <property type="entry name" value="Tscrpt_reg_AraC-type_HTH"/>
</dbReference>
<keyword evidence="1" id="KW-0805">Transcription regulation</keyword>
<evidence type="ECO:0000256" key="1">
    <source>
        <dbReference type="ARBA" id="ARBA00023015"/>
    </source>
</evidence>
<keyword evidence="2 5" id="KW-0238">DNA-binding</keyword>
<dbReference type="Proteomes" id="UP000539175">
    <property type="component" value="Unassembled WGS sequence"/>
</dbReference>
<evidence type="ECO:0000256" key="2">
    <source>
        <dbReference type="ARBA" id="ARBA00023125"/>
    </source>
</evidence>
<dbReference type="SMART" id="SM00342">
    <property type="entry name" value="HTH_ARAC"/>
    <property type="match status" value="1"/>
</dbReference>
<dbReference type="SUPFAM" id="SSF46689">
    <property type="entry name" value="Homeodomain-like"/>
    <property type="match status" value="1"/>
</dbReference>
<gene>
    <name evidence="5" type="ORF">FHS74_003868</name>
</gene>